<accession>A0ABN9VLD6</accession>
<organism evidence="2 3">
    <name type="scientific">Prorocentrum cordatum</name>
    <dbReference type="NCBI Taxonomy" id="2364126"/>
    <lineage>
        <taxon>Eukaryota</taxon>
        <taxon>Sar</taxon>
        <taxon>Alveolata</taxon>
        <taxon>Dinophyceae</taxon>
        <taxon>Prorocentrales</taxon>
        <taxon>Prorocentraceae</taxon>
        <taxon>Prorocentrum</taxon>
    </lineage>
</organism>
<evidence type="ECO:0000313" key="2">
    <source>
        <dbReference type="EMBL" id="CAK0872615.1"/>
    </source>
</evidence>
<name>A0ABN9VLD6_9DINO</name>
<sequence>VARKSWAERERAVEGGPEFNLRRAICKADRSLPSTLEGIYDSAESDKAPSGEAEAAGKAAGAAAPSRESAGKGGWEAAHKGSSSSGHGVWKRPQRGNWGWNDNCRQPNVPPRPAKKARGSGP</sequence>
<evidence type="ECO:0000256" key="1">
    <source>
        <dbReference type="SAM" id="MobiDB-lite"/>
    </source>
</evidence>
<keyword evidence="3" id="KW-1185">Reference proteome</keyword>
<reference evidence="2" key="1">
    <citation type="submission" date="2023-10" db="EMBL/GenBank/DDBJ databases">
        <authorList>
            <person name="Chen Y."/>
            <person name="Shah S."/>
            <person name="Dougan E. K."/>
            <person name="Thang M."/>
            <person name="Chan C."/>
        </authorList>
    </citation>
    <scope>NUCLEOTIDE SEQUENCE [LARGE SCALE GENOMIC DNA]</scope>
</reference>
<gene>
    <name evidence="2" type="ORF">PCOR1329_LOCUS58030</name>
</gene>
<feature type="region of interest" description="Disordered" evidence="1">
    <location>
        <begin position="38"/>
        <end position="122"/>
    </location>
</feature>
<feature type="compositionally biased region" description="Low complexity" evidence="1">
    <location>
        <begin position="50"/>
        <end position="68"/>
    </location>
</feature>
<evidence type="ECO:0008006" key="4">
    <source>
        <dbReference type="Google" id="ProtNLM"/>
    </source>
</evidence>
<dbReference type="EMBL" id="CAUYUJ010017183">
    <property type="protein sequence ID" value="CAK0872615.1"/>
    <property type="molecule type" value="Genomic_DNA"/>
</dbReference>
<comment type="caution">
    <text evidence="2">The sequence shown here is derived from an EMBL/GenBank/DDBJ whole genome shotgun (WGS) entry which is preliminary data.</text>
</comment>
<feature type="compositionally biased region" description="Basic residues" evidence="1">
    <location>
        <begin position="113"/>
        <end position="122"/>
    </location>
</feature>
<dbReference type="Proteomes" id="UP001189429">
    <property type="component" value="Unassembled WGS sequence"/>
</dbReference>
<evidence type="ECO:0000313" key="3">
    <source>
        <dbReference type="Proteomes" id="UP001189429"/>
    </source>
</evidence>
<feature type="non-terminal residue" evidence="2">
    <location>
        <position position="1"/>
    </location>
</feature>
<proteinExistence type="predicted"/>
<protein>
    <recommendedName>
        <fullName evidence="4">RNA helicase</fullName>
    </recommendedName>
</protein>